<gene>
    <name evidence="1" type="ORF">GCM10010911_19650</name>
</gene>
<reference evidence="1" key="1">
    <citation type="journal article" date="2014" name="Int. J. Syst. Evol. Microbiol.">
        <title>Complete genome sequence of Corynebacterium casei LMG S-19264T (=DSM 44701T), isolated from a smear-ripened cheese.</title>
        <authorList>
            <consortium name="US DOE Joint Genome Institute (JGI-PGF)"/>
            <person name="Walter F."/>
            <person name="Albersmeier A."/>
            <person name="Kalinowski J."/>
            <person name="Ruckert C."/>
        </authorList>
    </citation>
    <scope>NUCLEOTIDE SEQUENCE</scope>
    <source>
        <strain evidence="1">CGMCC 1.15178</strain>
    </source>
</reference>
<reference evidence="1" key="2">
    <citation type="submission" date="2020-09" db="EMBL/GenBank/DDBJ databases">
        <authorList>
            <person name="Sun Q."/>
            <person name="Zhou Y."/>
        </authorList>
    </citation>
    <scope>NUCLEOTIDE SEQUENCE</scope>
    <source>
        <strain evidence="1">CGMCC 1.15178</strain>
    </source>
</reference>
<accession>A0A916YV71</accession>
<comment type="caution">
    <text evidence="1">The sequence shown here is derived from an EMBL/GenBank/DDBJ whole genome shotgun (WGS) entry which is preliminary data.</text>
</comment>
<organism evidence="1 2">
    <name type="scientific">Paenibacillus nasutitermitis</name>
    <dbReference type="NCBI Taxonomy" id="1652958"/>
    <lineage>
        <taxon>Bacteria</taxon>
        <taxon>Bacillati</taxon>
        <taxon>Bacillota</taxon>
        <taxon>Bacilli</taxon>
        <taxon>Bacillales</taxon>
        <taxon>Paenibacillaceae</taxon>
        <taxon>Paenibacillus</taxon>
    </lineage>
</organism>
<sequence>MTRISIQRKSHTLRLFYFMYRSSCRLLKTRTSIQSREPKSTRVIKLTIENFDNILLYNISKNCI</sequence>
<dbReference type="Proteomes" id="UP000612456">
    <property type="component" value="Unassembled WGS sequence"/>
</dbReference>
<evidence type="ECO:0000313" key="2">
    <source>
        <dbReference type="Proteomes" id="UP000612456"/>
    </source>
</evidence>
<protein>
    <submittedName>
        <fullName evidence="1">Uncharacterized protein</fullName>
    </submittedName>
</protein>
<proteinExistence type="predicted"/>
<keyword evidence="2" id="KW-1185">Reference proteome</keyword>
<dbReference type="EMBL" id="BMHP01000001">
    <property type="protein sequence ID" value="GGD61809.1"/>
    <property type="molecule type" value="Genomic_DNA"/>
</dbReference>
<name>A0A916YV71_9BACL</name>
<evidence type="ECO:0000313" key="1">
    <source>
        <dbReference type="EMBL" id="GGD61809.1"/>
    </source>
</evidence>
<dbReference type="AlphaFoldDB" id="A0A916YV71"/>